<reference evidence="2" key="1">
    <citation type="submission" date="2018-06" db="EMBL/GenBank/DDBJ databases">
        <authorList>
            <person name="Zhirakovskaya E."/>
        </authorList>
    </citation>
    <scope>NUCLEOTIDE SEQUENCE</scope>
</reference>
<protein>
    <submittedName>
        <fullName evidence="2">Uncharacterized protein</fullName>
    </submittedName>
</protein>
<evidence type="ECO:0000313" key="2">
    <source>
        <dbReference type="EMBL" id="VAW88096.1"/>
    </source>
</evidence>
<sequence>MVRCRLTSGHLYSFMNMHLEPQIHHSGVTNLANRLAIAYDSLLELWQIWVSNLLRSELIGALKSTNGKRMKNRGEGMGVKVTTIWGLLGVMALLSGCATNSIFSSYPSQVENIKLQVSIGDFVGAQAVLAKKSMGADKMLYLMERGRISQMAGDTEASIQDFQAVLDEFEAKEAAAKITASGVTSGVGAVMLNENAIPYRGDVYERVFVHSFQALNFLGERNLDAAAVEVRRANLEQKLALQENENELIEAEEKDEKAKILSENRGYESKFPALATIAGRVKNSFQNAYSFYISGLIYEINGDANDAYIDYKKALEIYPGNSYIRGDVARLAKRLSMEEDFEQIKDSVSPAKMASLEEGEGKLVVLYEQGYVPERQEVNVLFDIMGVPNNMVFPTYYERALPNRSLVIGLAGDRLGETETVVQPSALAARALSDRLPGMIVRQGLRIIAREKMKDNQINSAFGALAGLGQFFLNRADLRSWLMLPAEVQIMHAPARHGEQVLTLRNGSVSSDVVINIQPGRTTVVHVIEAGGQLHSRAVTI</sequence>
<dbReference type="SMART" id="SM00028">
    <property type="entry name" value="TPR"/>
    <property type="match status" value="2"/>
</dbReference>
<keyword evidence="1" id="KW-0175">Coiled coil</keyword>
<dbReference type="InterPro" id="IPR019734">
    <property type="entry name" value="TPR_rpt"/>
</dbReference>
<dbReference type="EMBL" id="UOFQ01000089">
    <property type="protein sequence ID" value="VAW88096.1"/>
    <property type="molecule type" value="Genomic_DNA"/>
</dbReference>
<gene>
    <name evidence="2" type="ORF">MNBD_GAMMA17-241</name>
</gene>
<evidence type="ECO:0000256" key="1">
    <source>
        <dbReference type="SAM" id="Coils"/>
    </source>
</evidence>
<proteinExistence type="predicted"/>
<dbReference type="InterPro" id="IPR011990">
    <property type="entry name" value="TPR-like_helical_dom_sf"/>
</dbReference>
<dbReference type="PROSITE" id="PS50005">
    <property type="entry name" value="TPR"/>
    <property type="match status" value="1"/>
</dbReference>
<feature type="coiled-coil region" evidence="1">
    <location>
        <begin position="225"/>
        <end position="261"/>
    </location>
</feature>
<dbReference type="AlphaFoldDB" id="A0A3B1A5B6"/>
<dbReference type="Gene3D" id="1.25.40.10">
    <property type="entry name" value="Tetratricopeptide repeat domain"/>
    <property type="match status" value="1"/>
</dbReference>
<accession>A0A3B1A5B6</accession>
<dbReference type="SUPFAM" id="SSF48452">
    <property type="entry name" value="TPR-like"/>
    <property type="match status" value="1"/>
</dbReference>
<name>A0A3B1A5B6_9ZZZZ</name>
<organism evidence="2">
    <name type="scientific">hydrothermal vent metagenome</name>
    <dbReference type="NCBI Taxonomy" id="652676"/>
    <lineage>
        <taxon>unclassified sequences</taxon>
        <taxon>metagenomes</taxon>
        <taxon>ecological metagenomes</taxon>
    </lineage>
</organism>